<evidence type="ECO:0008006" key="5">
    <source>
        <dbReference type="Google" id="ProtNLM"/>
    </source>
</evidence>
<dbReference type="OMA" id="NDIYCNM"/>
<name>H2WGU9_CAEJA</name>
<evidence type="ECO:0000313" key="3">
    <source>
        <dbReference type="EnsemblMetazoa" id="CJA15317.1"/>
    </source>
</evidence>
<feature type="chain" id="PRO_5014576647" description="C-type lectin domain-containing protein" evidence="2">
    <location>
        <begin position="23"/>
        <end position="257"/>
    </location>
</feature>
<dbReference type="InParanoid" id="H2WGU9"/>
<dbReference type="STRING" id="281687.H2WGU9"/>
<sequence>MRSSQQLLLALGLFLALVHVDAFIRPAKTHKKPHNDYSKGGEDCVETTKKPHVATTEKPVTTTQKQLTCPEGFVAFARQPSAENAYTSLWCLKAALQRHPIMISEANQVCSNHGGVLSAPESPAERDYITSQLLYAVKTWGFPAGAIAVDGRRKQECVTRNQTVLESLPCSNKAASFSLQDSHTDSQFMWSQWALDEPSANAWTYDIEECVQLAVIPENPKRDNLLNDFYCNFRQAPNDPDYTLYMNFGAVCGTLPQ</sequence>
<dbReference type="InterPro" id="IPR016186">
    <property type="entry name" value="C-type_lectin-like/link_sf"/>
</dbReference>
<dbReference type="eggNOG" id="KOG4297">
    <property type="taxonomic scope" value="Eukaryota"/>
</dbReference>
<reference evidence="3" key="2">
    <citation type="submission" date="2012-11" db="UniProtKB">
        <authorList>
            <consortium name="EnsemblMetazoa"/>
        </authorList>
    </citation>
    <scope>IDENTIFICATION</scope>
    <source>
        <strain evidence="3">DF5081</strain>
    </source>
</reference>
<evidence type="ECO:0000256" key="1">
    <source>
        <dbReference type="SAM" id="MobiDB-lite"/>
    </source>
</evidence>
<dbReference type="SUPFAM" id="SSF56436">
    <property type="entry name" value="C-type lectin-like"/>
    <property type="match status" value="1"/>
</dbReference>
<reference evidence="4" key="1">
    <citation type="submission" date="2010-08" db="EMBL/GenBank/DDBJ databases">
        <authorList>
            <consortium name="Caenorhabditis japonica Sequencing Consortium"/>
            <person name="Wilson R.K."/>
        </authorList>
    </citation>
    <scope>NUCLEOTIDE SEQUENCE [LARGE SCALE GENOMIC DNA]</scope>
    <source>
        <strain evidence="4">DF5081</strain>
    </source>
</reference>
<keyword evidence="4" id="KW-1185">Reference proteome</keyword>
<dbReference type="EnsemblMetazoa" id="CJA15317.1">
    <property type="protein sequence ID" value="CJA15317.1"/>
    <property type="gene ID" value="WBGene00134521"/>
</dbReference>
<dbReference type="InterPro" id="IPR016187">
    <property type="entry name" value="CTDL_fold"/>
</dbReference>
<feature type="signal peptide" evidence="2">
    <location>
        <begin position="1"/>
        <end position="22"/>
    </location>
</feature>
<dbReference type="FunCoup" id="H2WGU9">
    <property type="interactions" value="1607"/>
</dbReference>
<proteinExistence type="predicted"/>
<feature type="region of interest" description="Disordered" evidence="1">
    <location>
        <begin position="29"/>
        <end position="59"/>
    </location>
</feature>
<evidence type="ECO:0000313" key="4">
    <source>
        <dbReference type="Proteomes" id="UP000005237"/>
    </source>
</evidence>
<feature type="compositionally biased region" description="Basic and acidic residues" evidence="1">
    <location>
        <begin position="34"/>
        <end position="49"/>
    </location>
</feature>
<dbReference type="Proteomes" id="UP000005237">
    <property type="component" value="Unassembled WGS sequence"/>
</dbReference>
<dbReference type="HOGENOM" id="CLU_079716_0_0_1"/>
<organism evidence="3 4">
    <name type="scientific">Caenorhabditis japonica</name>
    <dbReference type="NCBI Taxonomy" id="281687"/>
    <lineage>
        <taxon>Eukaryota</taxon>
        <taxon>Metazoa</taxon>
        <taxon>Ecdysozoa</taxon>
        <taxon>Nematoda</taxon>
        <taxon>Chromadorea</taxon>
        <taxon>Rhabditida</taxon>
        <taxon>Rhabditina</taxon>
        <taxon>Rhabditomorpha</taxon>
        <taxon>Rhabditoidea</taxon>
        <taxon>Rhabditidae</taxon>
        <taxon>Peloderinae</taxon>
        <taxon>Caenorhabditis</taxon>
    </lineage>
</organism>
<dbReference type="EnsemblMetazoa" id="CJA15317.2">
    <property type="protein sequence ID" value="CJA15317.2"/>
    <property type="gene ID" value="WBGene00134521"/>
</dbReference>
<dbReference type="PANTHER" id="PTHR23124">
    <property type="entry name" value="C-TYPE LECTIN DOMAIN-CONTAINING PROTEIN-RELATED-RELATED"/>
    <property type="match status" value="1"/>
</dbReference>
<accession>H2WGU9</accession>
<protein>
    <recommendedName>
        <fullName evidence="5">C-type lectin domain-containing protein</fullName>
    </recommendedName>
</protein>
<dbReference type="AlphaFoldDB" id="H2WGU9"/>
<dbReference type="Gene3D" id="3.10.100.10">
    <property type="entry name" value="Mannose-Binding Protein A, subunit A"/>
    <property type="match status" value="1"/>
</dbReference>
<evidence type="ECO:0000256" key="2">
    <source>
        <dbReference type="SAM" id="SignalP"/>
    </source>
</evidence>
<dbReference type="PANTHER" id="PTHR23124:SF143">
    <property type="entry name" value="C-TYPE LECTIN DOMAIN-CONTAINING PROTEIN 141"/>
    <property type="match status" value="1"/>
</dbReference>
<keyword evidence="2" id="KW-0732">Signal</keyword>
<dbReference type="CDD" id="cd00037">
    <property type="entry name" value="CLECT"/>
    <property type="match status" value="1"/>
</dbReference>